<accession>R7UYH7</accession>
<organism evidence="1">
    <name type="scientific">Capitella teleta</name>
    <name type="common">Polychaete worm</name>
    <dbReference type="NCBI Taxonomy" id="283909"/>
    <lineage>
        <taxon>Eukaryota</taxon>
        <taxon>Metazoa</taxon>
        <taxon>Spiralia</taxon>
        <taxon>Lophotrochozoa</taxon>
        <taxon>Annelida</taxon>
        <taxon>Polychaeta</taxon>
        <taxon>Sedentaria</taxon>
        <taxon>Scolecida</taxon>
        <taxon>Capitellidae</taxon>
        <taxon>Capitella</taxon>
    </lineage>
</organism>
<evidence type="ECO:0000313" key="3">
    <source>
        <dbReference type="Proteomes" id="UP000014760"/>
    </source>
</evidence>
<evidence type="ECO:0000313" key="1">
    <source>
        <dbReference type="EMBL" id="ELU11327.1"/>
    </source>
</evidence>
<gene>
    <name evidence="1" type="ORF">CAPTEDRAFT_210611</name>
</gene>
<reference evidence="3" key="1">
    <citation type="submission" date="2012-12" db="EMBL/GenBank/DDBJ databases">
        <authorList>
            <person name="Hellsten U."/>
            <person name="Grimwood J."/>
            <person name="Chapman J.A."/>
            <person name="Shapiro H."/>
            <person name="Aerts A."/>
            <person name="Otillar R.P."/>
            <person name="Terry A.Y."/>
            <person name="Boore J.L."/>
            <person name="Simakov O."/>
            <person name="Marletaz F."/>
            <person name="Cho S.-J."/>
            <person name="Edsinger-Gonzales E."/>
            <person name="Havlak P."/>
            <person name="Kuo D.-H."/>
            <person name="Larsson T."/>
            <person name="Lv J."/>
            <person name="Arendt D."/>
            <person name="Savage R."/>
            <person name="Osoegawa K."/>
            <person name="de Jong P."/>
            <person name="Lindberg D.R."/>
            <person name="Seaver E.C."/>
            <person name="Weisblat D.A."/>
            <person name="Putnam N.H."/>
            <person name="Grigoriev I.V."/>
            <person name="Rokhsar D.S."/>
        </authorList>
    </citation>
    <scope>NUCLEOTIDE SEQUENCE</scope>
    <source>
        <strain evidence="3">I ESC-2004</strain>
    </source>
</reference>
<dbReference type="OrthoDB" id="1729737at2759"/>
<reference evidence="2" key="3">
    <citation type="submission" date="2015-06" db="UniProtKB">
        <authorList>
            <consortium name="EnsemblMetazoa"/>
        </authorList>
    </citation>
    <scope>IDENTIFICATION</scope>
</reference>
<dbReference type="EMBL" id="AMQN01005754">
    <property type="status" value="NOT_ANNOTATED_CDS"/>
    <property type="molecule type" value="Genomic_DNA"/>
</dbReference>
<dbReference type="EMBL" id="KB296765">
    <property type="protein sequence ID" value="ELU11327.1"/>
    <property type="molecule type" value="Genomic_DNA"/>
</dbReference>
<dbReference type="EMBL" id="AMQN01005755">
    <property type="status" value="NOT_ANNOTATED_CDS"/>
    <property type="molecule type" value="Genomic_DNA"/>
</dbReference>
<name>R7UYH7_CAPTE</name>
<sequence length="214" mass="24507">MAILAIYSANFNATTRLTTEIFAFEKVPKRVGLLYYNAECKDQEDHHLVMQPRWAAAQETLLVHRTYPSTSSCYGYGENKYHARSSLCSCEDQVGWLFDIWFPNPWWCDLYPDRTPTANSASSLITRLGCGGSNTNKTVCNSLLELMTVSAQLGFNSWGFNNSMHRYLQKKKSIHPQPVLTKWDIAVGEAAFYEVHRLTRFHKRGPFDMTHVIV</sequence>
<protein>
    <submittedName>
        <fullName evidence="1 2">Uncharacterized protein</fullName>
    </submittedName>
</protein>
<dbReference type="AlphaFoldDB" id="R7UYH7"/>
<evidence type="ECO:0000313" key="2">
    <source>
        <dbReference type="EnsemblMetazoa" id="CapteP210611"/>
    </source>
</evidence>
<keyword evidence="3" id="KW-1185">Reference proteome</keyword>
<dbReference type="HOGENOM" id="CLU_1290045_0_0_1"/>
<reference evidence="1 3" key="2">
    <citation type="journal article" date="2013" name="Nature">
        <title>Insights into bilaterian evolution from three spiralian genomes.</title>
        <authorList>
            <person name="Simakov O."/>
            <person name="Marletaz F."/>
            <person name="Cho S.J."/>
            <person name="Edsinger-Gonzales E."/>
            <person name="Havlak P."/>
            <person name="Hellsten U."/>
            <person name="Kuo D.H."/>
            <person name="Larsson T."/>
            <person name="Lv J."/>
            <person name="Arendt D."/>
            <person name="Savage R."/>
            <person name="Osoegawa K."/>
            <person name="de Jong P."/>
            <person name="Grimwood J."/>
            <person name="Chapman J.A."/>
            <person name="Shapiro H."/>
            <person name="Aerts A."/>
            <person name="Otillar R.P."/>
            <person name="Terry A.Y."/>
            <person name="Boore J.L."/>
            <person name="Grigoriev I.V."/>
            <person name="Lindberg D.R."/>
            <person name="Seaver E.C."/>
            <person name="Weisblat D.A."/>
            <person name="Putnam N.H."/>
            <person name="Rokhsar D.S."/>
        </authorList>
    </citation>
    <scope>NUCLEOTIDE SEQUENCE</scope>
    <source>
        <strain evidence="1 3">I ESC-2004</strain>
    </source>
</reference>
<proteinExistence type="predicted"/>
<dbReference type="EnsemblMetazoa" id="CapteT210611">
    <property type="protein sequence ID" value="CapteP210611"/>
    <property type="gene ID" value="CapteG210611"/>
</dbReference>
<dbReference type="Proteomes" id="UP000014760">
    <property type="component" value="Unassembled WGS sequence"/>
</dbReference>